<evidence type="ECO:0000256" key="5">
    <source>
        <dbReference type="ARBA" id="ARBA00022989"/>
    </source>
</evidence>
<reference evidence="9" key="1">
    <citation type="submission" date="2022-11" db="EMBL/GenBank/DDBJ databases">
        <title>Centuries of genome instability and evolution in soft-shell clam transmissible cancer (bioRxiv).</title>
        <authorList>
            <person name="Hart S.F.M."/>
            <person name="Yonemitsu M.A."/>
            <person name="Giersch R.M."/>
            <person name="Beal B.F."/>
            <person name="Arriagada G."/>
            <person name="Davis B.W."/>
            <person name="Ostrander E.A."/>
            <person name="Goff S.P."/>
            <person name="Metzger M.J."/>
        </authorList>
    </citation>
    <scope>NUCLEOTIDE SEQUENCE</scope>
    <source>
        <strain evidence="9">MELC-2E11</strain>
        <tissue evidence="9">Siphon/mantle</tissue>
    </source>
</reference>
<feature type="domain" description="GAIN-B" evidence="8">
    <location>
        <begin position="493"/>
        <end position="650"/>
    </location>
</feature>
<dbReference type="SMART" id="SM00369">
    <property type="entry name" value="LRR_TYP"/>
    <property type="match status" value="2"/>
</dbReference>
<dbReference type="PROSITE" id="PS51450">
    <property type="entry name" value="LRR"/>
    <property type="match status" value="1"/>
</dbReference>
<dbReference type="InterPro" id="IPR000203">
    <property type="entry name" value="GPS"/>
</dbReference>
<evidence type="ECO:0000256" key="2">
    <source>
        <dbReference type="ARBA" id="ARBA00022614"/>
    </source>
</evidence>
<dbReference type="InterPro" id="IPR032675">
    <property type="entry name" value="LRR_dom_sf"/>
</dbReference>
<proteinExistence type="predicted"/>
<dbReference type="Gene3D" id="2.60.220.50">
    <property type="match status" value="1"/>
</dbReference>
<sequence length="721" mass="80772">MMFHLWPANNQEDKTQRAMLHFVGFAVLLCGVVESLNICSVHNSTEHTCEIEGIVFNCSYQRRTTVPYIGPKADINVCFLDLSHNQLVEVNNEMFNFLPNLQQLDLRWNRIKHVSRYAFYTLPRLSIVWLTGNNIECGCEEKRVEYFRNNLRVRYGRGLKIDGFCADGSFQCSEDIVQANATCYKCQQVDTISPCLQEQQCANEKEVCFSKLEYNGRNLTFSTGCTDHSACLRDPYLGCASSDVGLIFASCSICHKGSLSNNIVVPNFISKFIIGGKITLSARVMPKTEKYTAELRNLVSQAPGDIEVGQLEFRNEGLLLTFRMYVTTVYFETLTHVLNGIANEMKNNIQSTSFHALVENVTAEPIHCPEISEDTPRGLFVWPVTITGNETTELVKNLSSASNNWTTYHEHHVDITVNVLENVINYATTGLSTAVSDDLVSVISNVMNVNDSILSKAQSTGQTSQRSRNESQLVKQNIAVVALTHADNETKGYTLSFKSNSSDLTDSGVKVDVGEADVDNGNSGITVPGNASTRRNITISVLNNEKLFTSQERRHNVNQTGKKAKHRHINSRVIGASVPGFNVSNLTTPVRITLQHRKKGGNVACVYWSEKQHLWKTDGCFVHKTNADYTVCHCEHLTNFALLMDIHNTGETLSDTERKVLKMLSQIGCGLSFVGATLTSITHFMMYFSRDRQFKQLNELKSRSFANIRHRGLPLLLFKCD</sequence>
<dbReference type="InterPro" id="IPR003591">
    <property type="entry name" value="Leu-rich_rpt_typical-subtyp"/>
</dbReference>
<keyword evidence="2" id="KW-0433">Leucine-rich repeat</keyword>
<dbReference type="PROSITE" id="PS50221">
    <property type="entry name" value="GAIN_B"/>
    <property type="match status" value="1"/>
</dbReference>
<protein>
    <submittedName>
        <fullName evidence="9">LPLT1-like protein</fullName>
    </submittedName>
</protein>
<evidence type="ECO:0000256" key="1">
    <source>
        <dbReference type="ARBA" id="ARBA00004370"/>
    </source>
</evidence>
<dbReference type="InterPro" id="IPR046338">
    <property type="entry name" value="GAIN_dom_sf"/>
</dbReference>
<accession>A0ABY7ECX0</accession>
<dbReference type="SMART" id="SM00303">
    <property type="entry name" value="GPS"/>
    <property type="match status" value="1"/>
</dbReference>
<dbReference type="EMBL" id="CP111017">
    <property type="protein sequence ID" value="WAR07710.1"/>
    <property type="molecule type" value="Genomic_DNA"/>
</dbReference>
<organism evidence="9 10">
    <name type="scientific">Mya arenaria</name>
    <name type="common">Soft-shell clam</name>
    <dbReference type="NCBI Taxonomy" id="6604"/>
    <lineage>
        <taxon>Eukaryota</taxon>
        <taxon>Metazoa</taxon>
        <taxon>Spiralia</taxon>
        <taxon>Lophotrochozoa</taxon>
        <taxon>Mollusca</taxon>
        <taxon>Bivalvia</taxon>
        <taxon>Autobranchia</taxon>
        <taxon>Heteroconchia</taxon>
        <taxon>Euheterodonta</taxon>
        <taxon>Imparidentia</taxon>
        <taxon>Neoheterodontei</taxon>
        <taxon>Myida</taxon>
        <taxon>Myoidea</taxon>
        <taxon>Myidae</taxon>
        <taxon>Mya</taxon>
    </lineage>
</organism>
<dbReference type="SUPFAM" id="SSF52058">
    <property type="entry name" value="L domain-like"/>
    <property type="match status" value="1"/>
</dbReference>
<dbReference type="InterPro" id="IPR057244">
    <property type="entry name" value="GAIN_B"/>
</dbReference>
<dbReference type="Proteomes" id="UP001164746">
    <property type="component" value="Chromosome 6"/>
</dbReference>
<keyword evidence="4" id="KW-0677">Repeat</keyword>
<dbReference type="InterPro" id="IPR001611">
    <property type="entry name" value="Leu-rich_rpt"/>
</dbReference>
<name>A0ABY7ECX0_MYAAR</name>
<dbReference type="Pfam" id="PF01825">
    <property type="entry name" value="GPS"/>
    <property type="match status" value="1"/>
</dbReference>
<keyword evidence="10" id="KW-1185">Reference proteome</keyword>
<evidence type="ECO:0000256" key="4">
    <source>
        <dbReference type="ARBA" id="ARBA00022737"/>
    </source>
</evidence>
<dbReference type="Pfam" id="PF13855">
    <property type="entry name" value="LRR_8"/>
    <property type="match status" value="1"/>
</dbReference>
<dbReference type="Gene3D" id="3.80.10.10">
    <property type="entry name" value="Ribonuclease Inhibitor"/>
    <property type="match status" value="1"/>
</dbReference>
<keyword evidence="5" id="KW-1133">Transmembrane helix</keyword>
<evidence type="ECO:0000313" key="9">
    <source>
        <dbReference type="EMBL" id="WAR07710.1"/>
    </source>
</evidence>
<comment type="subcellular location">
    <subcellularLocation>
        <location evidence="1">Membrane</location>
    </subcellularLocation>
</comment>
<evidence type="ECO:0000256" key="7">
    <source>
        <dbReference type="ARBA" id="ARBA00023157"/>
    </source>
</evidence>
<dbReference type="PANTHER" id="PTHR45692:SF1">
    <property type="entry name" value="G-PROTEIN COUPLED RECEPTORS FAMILY 2 PROFILE 2 DOMAIN-CONTAINING PROTEIN"/>
    <property type="match status" value="1"/>
</dbReference>
<keyword evidence="3" id="KW-0812">Transmembrane</keyword>
<evidence type="ECO:0000313" key="10">
    <source>
        <dbReference type="Proteomes" id="UP001164746"/>
    </source>
</evidence>
<keyword evidence="7" id="KW-1015">Disulfide bond</keyword>
<evidence type="ECO:0000256" key="6">
    <source>
        <dbReference type="ARBA" id="ARBA00023136"/>
    </source>
</evidence>
<keyword evidence="6" id="KW-0472">Membrane</keyword>
<evidence type="ECO:0000256" key="3">
    <source>
        <dbReference type="ARBA" id="ARBA00022692"/>
    </source>
</evidence>
<evidence type="ECO:0000259" key="8">
    <source>
        <dbReference type="PROSITE" id="PS50221"/>
    </source>
</evidence>
<gene>
    <name evidence="9" type="ORF">MAR_017668</name>
</gene>
<dbReference type="PANTHER" id="PTHR45692">
    <property type="entry name" value="G_PROTEIN_RECEP_F2_4 DOMAIN-CONTAINING PROTEIN"/>
    <property type="match status" value="1"/>
</dbReference>